<evidence type="ECO:0000313" key="2">
    <source>
        <dbReference type="EMBL" id="KAK2093183.1"/>
    </source>
</evidence>
<gene>
    <name evidence="2" type="ORF">P7K49_029712</name>
</gene>
<organism evidence="2 3">
    <name type="scientific">Saguinus oedipus</name>
    <name type="common">Cotton-top tamarin</name>
    <name type="synonym">Oedipomidas oedipus</name>
    <dbReference type="NCBI Taxonomy" id="9490"/>
    <lineage>
        <taxon>Eukaryota</taxon>
        <taxon>Metazoa</taxon>
        <taxon>Chordata</taxon>
        <taxon>Craniata</taxon>
        <taxon>Vertebrata</taxon>
        <taxon>Euteleostomi</taxon>
        <taxon>Mammalia</taxon>
        <taxon>Eutheria</taxon>
        <taxon>Euarchontoglires</taxon>
        <taxon>Primates</taxon>
        <taxon>Haplorrhini</taxon>
        <taxon>Platyrrhini</taxon>
        <taxon>Cebidae</taxon>
        <taxon>Callitrichinae</taxon>
        <taxon>Saguinus</taxon>
    </lineage>
</organism>
<keyword evidence="3" id="KW-1185">Reference proteome</keyword>
<accession>A0ABQ9U800</accession>
<reference evidence="2 3" key="1">
    <citation type="submission" date="2023-05" db="EMBL/GenBank/DDBJ databases">
        <title>B98-5 Cell Line De Novo Hybrid Assembly: An Optical Mapping Approach.</title>
        <authorList>
            <person name="Kananen K."/>
            <person name="Auerbach J.A."/>
            <person name="Kautto E."/>
            <person name="Blachly J.S."/>
        </authorList>
    </citation>
    <scope>NUCLEOTIDE SEQUENCE [LARGE SCALE GENOMIC DNA]</scope>
    <source>
        <strain evidence="2">B95-8</strain>
        <tissue evidence="2">Cell line</tissue>
    </source>
</reference>
<evidence type="ECO:0000256" key="1">
    <source>
        <dbReference type="SAM" id="MobiDB-lite"/>
    </source>
</evidence>
<feature type="non-terminal residue" evidence="2">
    <location>
        <position position="1"/>
    </location>
</feature>
<dbReference type="Proteomes" id="UP001266305">
    <property type="component" value="Unassembled WGS sequence"/>
</dbReference>
<sequence>GPLAARPLPSPPKPRPAPPPPGVPAPPGLRPTPALNHAISNPSRYLAQERGPGSARSAEKGTFRGVRRAGAAPAW</sequence>
<name>A0ABQ9U800_SAGOE</name>
<feature type="non-terminal residue" evidence="2">
    <location>
        <position position="75"/>
    </location>
</feature>
<dbReference type="EMBL" id="JASSZA010000015">
    <property type="protein sequence ID" value="KAK2093183.1"/>
    <property type="molecule type" value="Genomic_DNA"/>
</dbReference>
<comment type="caution">
    <text evidence="2">The sequence shown here is derived from an EMBL/GenBank/DDBJ whole genome shotgun (WGS) entry which is preliminary data.</text>
</comment>
<feature type="compositionally biased region" description="Pro residues" evidence="1">
    <location>
        <begin position="8"/>
        <end position="30"/>
    </location>
</feature>
<feature type="region of interest" description="Disordered" evidence="1">
    <location>
        <begin position="1"/>
        <end position="75"/>
    </location>
</feature>
<evidence type="ECO:0000313" key="3">
    <source>
        <dbReference type="Proteomes" id="UP001266305"/>
    </source>
</evidence>
<proteinExistence type="predicted"/>
<protein>
    <submittedName>
        <fullName evidence="2">Uncharacterized protein</fullName>
    </submittedName>
</protein>